<protein>
    <submittedName>
        <fullName evidence="2">Uncharacterized protein</fullName>
    </submittedName>
</protein>
<reference evidence="2" key="1">
    <citation type="submission" date="2019-11" db="UniProtKB">
        <authorList>
            <consortium name="WormBaseParasite"/>
        </authorList>
    </citation>
    <scope>IDENTIFICATION</scope>
</reference>
<accession>A0A5K3EMP6</accession>
<feature type="region of interest" description="Disordered" evidence="1">
    <location>
        <begin position="234"/>
        <end position="257"/>
    </location>
</feature>
<name>A0A5K3EMP6_MESCO</name>
<dbReference type="WBParaSite" id="MCU_001750-RA">
    <property type="protein sequence ID" value="MCU_001750-RA"/>
    <property type="gene ID" value="MCU_001750"/>
</dbReference>
<dbReference type="AlphaFoldDB" id="A0A5K3EMP6"/>
<organism evidence="2">
    <name type="scientific">Mesocestoides corti</name>
    <name type="common">Flatworm</name>
    <dbReference type="NCBI Taxonomy" id="53468"/>
    <lineage>
        <taxon>Eukaryota</taxon>
        <taxon>Metazoa</taxon>
        <taxon>Spiralia</taxon>
        <taxon>Lophotrochozoa</taxon>
        <taxon>Platyhelminthes</taxon>
        <taxon>Cestoda</taxon>
        <taxon>Eucestoda</taxon>
        <taxon>Cyclophyllidea</taxon>
        <taxon>Mesocestoididae</taxon>
        <taxon>Mesocestoides</taxon>
    </lineage>
</organism>
<sequence>MNRDEGEFTGGCWDRIPETCIRFHLPFQHLCRKCYSINKKIRRETELYNQSAEVHLHRTLRATLNIYQDPSQCHTWENFKRAADLLADMHRRAKVRLEGVFASSYLSGDISFSKKFLYQFGSILQNSEFRSGDRALPEGLLHPLLCSSSDPPRGAFVCKRRILRVPRRRRQTLTCPLSASTTASIPTSVLCSQEDGETNEKRTHVTKCEVKSPTQPSCLTETASHSDEFCCCSSCSSSSSSRASSCSSSPSSDADHD</sequence>
<evidence type="ECO:0000313" key="2">
    <source>
        <dbReference type="WBParaSite" id="MCU_001750-RA"/>
    </source>
</evidence>
<evidence type="ECO:0000256" key="1">
    <source>
        <dbReference type="SAM" id="MobiDB-lite"/>
    </source>
</evidence>
<proteinExistence type="predicted"/>
<feature type="compositionally biased region" description="Low complexity" evidence="1">
    <location>
        <begin position="235"/>
        <end position="257"/>
    </location>
</feature>